<accession>A0A7J7MAA9</accession>
<feature type="domain" description="Callose synthase helical" evidence="4">
    <location>
        <begin position="462"/>
        <end position="569"/>
    </location>
</feature>
<feature type="domain" description="Callose synthase helical" evidence="4">
    <location>
        <begin position="942"/>
        <end position="1020"/>
    </location>
</feature>
<dbReference type="GO" id="GO:0005886">
    <property type="term" value="C:plasma membrane"/>
    <property type="evidence" value="ECO:0007669"/>
    <property type="project" value="TreeGrafter"/>
</dbReference>
<evidence type="ECO:0000259" key="3">
    <source>
        <dbReference type="Pfam" id="PF13966"/>
    </source>
</evidence>
<dbReference type="Pfam" id="PF25968">
    <property type="entry name" value="CALS1"/>
    <property type="match status" value="2"/>
</dbReference>
<organism evidence="5 6">
    <name type="scientific">Kingdonia uniflora</name>
    <dbReference type="NCBI Taxonomy" id="39325"/>
    <lineage>
        <taxon>Eukaryota</taxon>
        <taxon>Viridiplantae</taxon>
        <taxon>Streptophyta</taxon>
        <taxon>Embryophyta</taxon>
        <taxon>Tracheophyta</taxon>
        <taxon>Spermatophyta</taxon>
        <taxon>Magnoliopsida</taxon>
        <taxon>Ranunculales</taxon>
        <taxon>Circaeasteraceae</taxon>
        <taxon>Kingdonia</taxon>
    </lineage>
</organism>
<evidence type="ECO:0000313" key="5">
    <source>
        <dbReference type="EMBL" id="KAF6151833.1"/>
    </source>
</evidence>
<dbReference type="InterPro" id="IPR003440">
    <property type="entry name" value="Glyco_trans_48_dom"/>
</dbReference>
<dbReference type="Proteomes" id="UP000541444">
    <property type="component" value="Unassembled WGS sequence"/>
</dbReference>
<dbReference type="GO" id="GO:0000148">
    <property type="term" value="C:1,3-beta-D-glucan synthase complex"/>
    <property type="evidence" value="ECO:0007669"/>
    <property type="project" value="InterPro"/>
</dbReference>
<dbReference type="PANTHER" id="PTHR12741">
    <property type="entry name" value="LYST-INTERACTING PROTEIN LIP5 DOPAMINE RESPONSIVE PROTEIN DRG-1"/>
    <property type="match status" value="1"/>
</dbReference>
<dbReference type="OrthoDB" id="1880850at2759"/>
<dbReference type="PANTHER" id="PTHR12741:SF47">
    <property type="entry name" value="CALLOSE SYNTHASE 9"/>
    <property type="match status" value="1"/>
</dbReference>
<dbReference type="Pfam" id="PF02364">
    <property type="entry name" value="Glucan_synthase"/>
    <property type="match status" value="1"/>
</dbReference>
<dbReference type="Pfam" id="PF13966">
    <property type="entry name" value="zf-RVT"/>
    <property type="match status" value="1"/>
</dbReference>
<keyword evidence="1" id="KW-1133">Transmembrane helix</keyword>
<evidence type="ECO:0000259" key="2">
    <source>
        <dbReference type="Pfam" id="PF02364"/>
    </source>
</evidence>
<proteinExistence type="predicted"/>
<keyword evidence="1" id="KW-0472">Membrane</keyword>
<evidence type="ECO:0000313" key="6">
    <source>
        <dbReference type="Proteomes" id="UP000541444"/>
    </source>
</evidence>
<dbReference type="EMBL" id="JACGCM010001659">
    <property type="protein sequence ID" value="KAF6151833.1"/>
    <property type="molecule type" value="Genomic_DNA"/>
</dbReference>
<gene>
    <name evidence="5" type="ORF">GIB67_010407</name>
</gene>
<feature type="transmembrane region" description="Helical" evidence="1">
    <location>
        <begin position="97"/>
        <end position="116"/>
    </location>
</feature>
<protein>
    <recommendedName>
        <fullName evidence="7">Reverse transcriptase zinc-binding domain-containing protein</fullName>
    </recommendedName>
</protein>
<keyword evidence="1" id="KW-0812">Transmembrane</keyword>
<comment type="caution">
    <text evidence="5">The sequence shown here is derived from an EMBL/GenBank/DDBJ whole genome shotgun (WGS) entry which is preliminary data.</text>
</comment>
<evidence type="ECO:0000256" key="1">
    <source>
        <dbReference type="SAM" id="Phobius"/>
    </source>
</evidence>
<reference evidence="5 6" key="1">
    <citation type="journal article" date="2020" name="IScience">
        <title>Genome Sequencing of the Endangered Kingdonia uniflora (Circaeasteraceae, Ranunculales) Reveals Potential Mechanisms of Evolutionary Specialization.</title>
        <authorList>
            <person name="Sun Y."/>
            <person name="Deng T."/>
            <person name="Zhang A."/>
            <person name="Moore M.J."/>
            <person name="Landis J.B."/>
            <person name="Lin N."/>
            <person name="Zhang H."/>
            <person name="Zhang X."/>
            <person name="Huang J."/>
            <person name="Zhang X."/>
            <person name="Sun H."/>
            <person name="Wang H."/>
        </authorList>
    </citation>
    <scope>NUCLEOTIDE SEQUENCE [LARGE SCALE GENOMIC DNA]</scope>
    <source>
        <strain evidence="5">TB1705</strain>
        <tissue evidence="5">Leaf</tissue>
    </source>
</reference>
<feature type="transmembrane region" description="Helical" evidence="1">
    <location>
        <begin position="31"/>
        <end position="48"/>
    </location>
</feature>
<keyword evidence="6" id="KW-1185">Reference proteome</keyword>
<feature type="transmembrane region" description="Helical" evidence="1">
    <location>
        <begin position="60"/>
        <end position="85"/>
    </location>
</feature>
<feature type="domain" description="Glycosyl transferase 48" evidence="2">
    <location>
        <begin position="1027"/>
        <end position="1101"/>
    </location>
</feature>
<dbReference type="GO" id="GO:0003843">
    <property type="term" value="F:1,3-beta-D-glucan synthase activity"/>
    <property type="evidence" value="ECO:0007669"/>
    <property type="project" value="InterPro"/>
</dbReference>
<dbReference type="AlphaFoldDB" id="A0A7J7MAA9"/>
<dbReference type="InterPro" id="IPR026960">
    <property type="entry name" value="RVT-Znf"/>
</dbReference>
<name>A0A7J7MAA9_9MAGN</name>
<feature type="domain" description="Reverse transcriptase zinc-binding" evidence="3">
    <location>
        <begin position="703"/>
        <end position="787"/>
    </location>
</feature>
<sequence>MLTCGGGKHRGKTSFVEHRTFLHLYHSFHRLWIFLFMMFQGLTIIAFNKGHFNSKTIREVLSLGPTFVIMKFFESVLDILMMYGAYSTTRHLAVSRIFLRFVWFSMASVVISYLYVKSLQEESKPNSSSVVYKIYLFVLGIYAGIHFFISFLMRIPACHSLSNKCDRMPVLRFFKWMHQERHYLGRGMYERTGDYIKNGLRYVRSDMWFGANLVKNKLIGVGEIKPLVEPTRIIVDLDAIEYSWHDFVSQHNHNALTIASLWAPVIAIRSLEAVHRLFEKFPGAFMDALHVPLPGRDCDNMRLKQQYATHLCSVAFKGLHGDAIRFQVASIAFVAYAIASIASDYLGPIRLNVDAFSNGNGQHDFLSLCIPSCRSSIQGSSQVDACHHDIDRFVFFLKVKYMTCSSQGDGVLEKSKADAARFSPFWNEIVKNLREEDYLSNLEMELLLMPNNSGTLPLVQWPLFLLASKIIMAKDIAVESKDLQDELWERISRDDYMKYAVEECYHILKFILTAILDDEGKLWVERIYEDIHGSIVKKDIHTNFELNKLPLVISRVTALMGILEIQTKESSLLAAGRKSVSQQKKNGQLIDYLKHFSILTALKFAISRVTANSRGLIGSGHQIDFWRGYWGSNYALINAVEAASEAWKHCTAHLNFVIEENGWDAPVLMDEFLKDYRIDLNDNPVDSSIVDTRVWRHHPHGHFTVNSVFNIIRKTMPIVWWSKFLKYRTIHPKISSFTWRYCSNPPSTEENLRKRGWVITSRCHMCRADMETATHLFWECPKIIPLWNFMVFEGTSCSTYHIKVKLFSSVKDVASLFSNHMFNTSSYLRMISNLGVPTKGRPAPIIRSCRWVLSWYEDIKLNFDGLALGYPGKVGFGVIARDWNDDVLGVISKGLEFTDNYDTECEALIWADNNSWFSQIWREGNFSADQASVQGNFLLSGVKEKETETPELAKGAVKAVQDLYDVVRHDILSVNMRDNYETWNIIAKARKEGRLFSKLKWPQDAELRAQVKRLHSLLTIKESAANIPRNLEARRRLEFFTNSLFMEMPTARPVREMMSFSVFTPYYSETVIYSMADLLKKNEDGISILFYLQKIFPGIWLHAIGHGSSRPRL</sequence>
<evidence type="ECO:0008006" key="7">
    <source>
        <dbReference type="Google" id="ProtNLM"/>
    </source>
</evidence>
<dbReference type="InterPro" id="IPR058851">
    <property type="entry name" value="CALS1_helical"/>
</dbReference>
<feature type="transmembrane region" description="Helical" evidence="1">
    <location>
        <begin position="136"/>
        <end position="155"/>
    </location>
</feature>
<evidence type="ECO:0000259" key="4">
    <source>
        <dbReference type="Pfam" id="PF25968"/>
    </source>
</evidence>
<dbReference type="GO" id="GO:0006075">
    <property type="term" value="P:(1-&gt;3)-beta-D-glucan biosynthetic process"/>
    <property type="evidence" value="ECO:0007669"/>
    <property type="project" value="InterPro"/>
</dbReference>